<dbReference type="PROSITE" id="PS50294">
    <property type="entry name" value="WD_REPEATS_REGION"/>
    <property type="match status" value="5"/>
</dbReference>
<feature type="repeat" description="WD" evidence="4">
    <location>
        <begin position="190"/>
        <end position="222"/>
    </location>
</feature>
<dbReference type="PRINTS" id="PR00320">
    <property type="entry name" value="GPROTEINBRPT"/>
</dbReference>
<dbReference type="Pfam" id="PF00400">
    <property type="entry name" value="WD40"/>
    <property type="match status" value="6"/>
</dbReference>
<dbReference type="PROSITE" id="PS50082">
    <property type="entry name" value="WD_REPEATS_2"/>
    <property type="match status" value="5"/>
</dbReference>
<evidence type="ECO:0000313" key="8">
    <source>
        <dbReference type="EMBL" id="KAF2203794.1"/>
    </source>
</evidence>
<dbReference type="InterPro" id="IPR020472">
    <property type="entry name" value="WD40_PAC1"/>
</dbReference>
<feature type="compositionally biased region" description="Basic and acidic residues" evidence="6">
    <location>
        <begin position="848"/>
        <end position="857"/>
    </location>
</feature>
<dbReference type="FunFam" id="2.130.10.10:FF:000219">
    <property type="entry name" value="Periodic tryptophan protein 2"/>
    <property type="match status" value="1"/>
</dbReference>
<dbReference type="InterPro" id="IPR007148">
    <property type="entry name" value="SSU_processome_Utp12"/>
</dbReference>
<feature type="region of interest" description="Disordered" evidence="6">
    <location>
        <begin position="635"/>
        <end position="662"/>
    </location>
</feature>
<dbReference type="GO" id="GO:0032040">
    <property type="term" value="C:small-subunit processome"/>
    <property type="evidence" value="ECO:0007669"/>
    <property type="project" value="TreeGrafter"/>
</dbReference>
<feature type="region of interest" description="Disordered" evidence="6">
    <location>
        <begin position="848"/>
        <end position="888"/>
    </location>
</feature>
<dbReference type="InterPro" id="IPR036322">
    <property type="entry name" value="WD40_repeat_dom_sf"/>
</dbReference>
<comment type="similarity">
    <text evidence="1">Belongs to the WD repeat PWP2 family.</text>
</comment>
<sequence>MKTDFQFSNLLGTVYSRGNLLFTPDGTCLLSPVGNRVSIFDLVNSKSYTLPFAHRKNIARLALNPRGNLLLSVDEDGQAVLTNVPRRITLYHFSFKGAVSALAFAPSGRHFAAGVGRQIEVWHTPSTPDVADGELEFAPFVRHRVYTGHFDNVQSIEWSSDSRFFLSASRDLTARIWSLDPEEGFIPTTLGGHRQAVLGVWFSQDQETIYTVSKDGALFVWKYVLRPDAPEDADADDDNMQWRIVDRHYFMQNNAHVTCASFHAASNLLVAGFSNGIFGIYELPEFTAIQNLSISQNDIDFVSINKTGEWLAFGASKLGQLLVWEWQSESYILKQQGHFDSMNAIAYSPDSQRIITAADDGKIKVWDVNSGFCVVTFTEHMSGVTACEFAKRGNVLFTASLDGSVRAWDLIRYRNFRTFTAPSRLSFSSLAVDPSGEVICAGSIDSFDIHIWSVQTGQLLDRLSGHEGPVASLAFAPDGGTLVSGSWDKTVRLWNIFARTQTSEPLQLMSDILCVAFRPDSKQIAVTTLDGQLTFWSVSDATQQNGLDARHDVSGGRKLTDRRTAANSAGTKSFTTIRYSADGSCILAGGNSKYICLYDVQSGVLVKKFTVSVNLSLDGTQEFLNSRLLTEAGPRGLIDETGEASDLEDRRDTTLPGAQRGDAAARKVRPEIRVPAVAFSPTGRAFCAASTEGLLIYSLDTVFQFDPFDLDITVTPATTLETLAEKDYLKALVMAFRLNERNLIRRVYEAIPVSDIALVVKDMPSVYLSRLLRFVAIQADESPHLEFNLIWIEALLSKHGRWLKDNRGQLEAELRSVDKAVRRIQSELSRLADENVYRIEYLMAQPVEKKEEEERKQLNWGDEDAEGDRDEEMDDDDEDGEEEWIGLE</sequence>
<feature type="coiled-coil region" evidence="5">
    <location>
        <begin position="807"/>
        <end position="834"/>
    </location>
</feature>
<evidence type="ECO:0000256" key="2">
    <source>
        <dbReference type="ARBA" id="ARBA00022574"/>
    </source>
</evidence>
<organism evidence="8 9">
    <name type="scientific">Delitschia confertaspora ATCC 74209</name>
    <dbReference type="NCBI Taxonomy" id="1513339"/>
    <lineage>
        <taxon>Eukaryota</taxon>
        <taxon>Fungi</taxon>
        <taxon>Dikarya</taxon>
        <taxon>Ascomycota</taxon>
        <taxon>Pezizomycotina</taxon>
        <taxon>Dothideomycetes</taxon>
        <taxon>Pleosporomycetidae</taxon>
        <taxon>Pleosporales</taxon>
        <taxon>Delitschiaceae</taxon>
        <taxon>Delitschia</taxon>
    </lineage>
</organism>
<dbReference type="Pfam" id="PF04003">
    <property type="entry name" value="Utp12"/>
    <property type="match status" value="1"/>
</dbReference>
<feature type="repeat" description="WD" evidence="4">
    <location>
        <begin position="335"/>
        <end position="376"/>
    </location>
</feature>
<feature type="repeat" description="WD" evidence="4">
    <location>
        <begin position="463"/>
        <end position="504"/>
    </location>
</feature>
<keyword evidence="9" id="KW-1185">Reference proteome</keyword>
<dbReference type="PANTHER" id="PTHR19858">
    <property type="entry name" value="WD40 REPEAT PROTEIN"/>
    <property type="match status" value="1"/>
</dbReference>
<protein>
    <submittedName>
        <fullName evidence="8">WD40 repeat-like protein</fullName>
    </submittedName>
</protein>
<dbReference type="EMBL" id="ML993893">
    <property type="protein sequence ID" value="KAF2203794.1"/>
    <property type="molecule type" value="Genomic_DNA"/>
</dbReference>
<keyword evidence="2 4" id="KW-0853">WD repeat</keyword>
<reference evidence="8" key="1">
    <citation type="journal article" date="2020" name="Stud. Mycol.">
        <title>101 Dothideomycetes genomes: a test case for predicting lifestyles and emergence of pathogens.</title>
        <authorList>
            <person name="Haridas S."/>
            <person name="Albert R."/>
            <person name="Binder M."/>
            <person name="Bloem J."/>
            <person name="Labutti K."/>
            <person name="Salamov A."/>
            <person name="Andreopoulos B."/>
            <person name="Baker S."/>
            <person name="Barry K."/>
            <person name="Bills G."/>
            <person name="Bluhm B."/>
            <person name="Cannon C."/>
            <person name="Castanera R."/>
            <person name="Culley D."/>
            <person name="Daum C."/>
            <person name="Ezra D."/>
            <person name="Gonzalez J."/>
            <person name="Henrissat B."/>
            <person name="Kuo A."/>
            <person name="Liang C."/>
            <person name="Lipzen A."/>
            <person name="Lutzoni F."/>
            <person name="Magnuson J."/>
            <person name="Mondo S."/>
            <person name="Nolan M."/>
            <person name="Ohm R."/>
            <person name="Pangilinan J."/>
            <person name="Park H.-J."/>
            <person name="Ramirez L."/>
            <person name="Alfaro M."/>
            <person name="Sun H."/>
            <person name="Tritt A."/>
            <person name="Yoshinaga Y."/>
            <person name="Zwiers L.-H."/>
            <person name="Turgeon B."/>
            <person name="Goodwin S."/>
            <person name="Spatafora J."/>
            <person name="Crous P."/>
            <person name="Grigoriev I."/>
        </authorList>
    </citation>
    <scope>NUCLEOTIDE SEQUENCE</scope>
    <source>
        <strain evidence="8">ATCC 74209</strain>
    </source>
</reference>
<dbReference type="SUPFAM" id="SSF50978">
    <property type="entry name" value="WD40 repeat-like"/>
    <property type="match status" value="2"/>
</dbReference>
<dbReference type="InterPro" id="IPR011044">
    <property type="entry name" value="Quino_amine_DH_bsu"/>
</dbReference>
<dbReference type="OrthoDB" id="3142434at2759"/>
<feature type="domain" description="Small-subunit processome Utp12" evidence="7">
    <location>
        <begin position="739"/>
        <end position="843"/>
    </location>
</feature>
<evidence type="ECO:0000259" key="7">
    <source>
        <dbReference type="Pfam" id="PF04003"/>
    </source>
</evidence>
<dbReference type="CDD" id="cd00200">
    <property type="entry name" value="WD40"/>
    <property type="match status" value="1"/>
</dbReference>
<feature type="repeat" description="WD" evidence="4">
    <location>
        <begin position="146"/>
        <end position="180"/>
    </location>
</feature>
<dbReference type="FunFam" id="2.130.10.10:FF:001680">
    <property type="entry name" value="Small nucleolar ribonucleoprotein complex subunit (Pwp2), putative"/>
    <property type="match status" value="1"/>
</dbReference>
<dbReference type="SMART" id="SM00320">
    <property type="entry name" value="WD40"/>
    <property type="match status" value="12"/>
</dbReference>
<evidence type="ECO:0000256" key="5">
    <source>
        <dbReference type="SAM" id="Coils"/>
    </source>
</evidence>
<gene>
    <name evidence="8" type="ORF">GQ43DRAFT_478754</name>
</gene>
<dbReference type="GO" id="GO:0034388">
    <property type="term" value="C:Pwp2p-containing subcomplex of 90S preribosome"/>
    <property type="evidence" value="ECO:0007669"/>
    <property type="project" value="TreeGrafter"/>
</dbReference>
<evidence type="ECO:0000256" key="1">
    <source>
        <dbReference type="ARBA" id="ARBA00010226"/>
    </source>
</evidence>
<dbReference type="GO" id="GO:0000462">
    <property type="term" value="P:maturation of SSU-rRNA from tricistronic rRNA transcript (SSU-rRNA, 5.8S rRNA, LSU-rRNA)"/>
    <property type="evidence" value="ECO:0007669"/>
    <property type="project" value="TreeGrafter"/>
</dbReference>
<keyword evidence="3" id="KW-0677">Repeat</keyword>
<evidence type="ECO:0000256" key="6">
    <source>
        <dbReference type="SAM" id="MobiDB-lite"/>
    </source>
</evidence>
<evidence type="ECO:0000256" key="4">
    <source>
        <dbReference type="PROSITE-ProRule" id="PRU00221"/>
    </source>
</evidence>
<evidence type="ECO:0000313" key="9">
    <source>
        <dbReference type="Proteomes" id="UP000799536"/>
    </source>
</evidence>
<comment type="caution">
    <text evidence="8">The sequence shown here is derived from an EMBL/GenBank/DDBJ whole genome shotgun (WGS) entry which is preliminary data.</text>
</comment>
<dbReference type="SUPFAM" id="SSF50969">
    <property type="entry name" value="YVTN repeat-like/Quinoprotein amine dehydrogenase"/>
    <property type="match status" value="1"/>
</dbReference>
<dbReference type="Proteomes" id="UP000799536">
    <property type="component" value="Unassembled WGS sequence"/>
</dbReference>
<dbReference type="FunFam" id="2.130.10.10:FF:000470">
    <property type="entry name" value="Periodic tryptophan protein 2 homolog"/>
    <property type="match status" value="1"/>
</dbReference>
<dbReference type="InterPro" id="IPR019775">
    <property type="entry name" value="WD40_repeat_CS"/>
</dbReference>
<dbReference type="InterPro" id="IPR015943">
    <property type="entry name" value="WD40/YVTN_repeat-like_dom_sf"/>
</dbReference>
<feature type="compositionally biased region" description="Acidic residues" evidence="6">
    <location>
        <begin position="861"/>
        <end position="888"/>
    </location>
</feature>
<feature type="repeat" description="WD" evidence="4">
    <location>
        <begin position="377"/>
        <end position="418"/>
    </location>
</feature>
<accession>A0A9P4JV48</accession>
<dbReference type="InterPro" id="IPR001680">
    <property type="entry name" value="WD40_rpt"/>
</dbReference>
<name>A0A9P4JV48_9PLEO</name>
<dbReference type="PROSITE" id="PS00678">
    <property type="entry name" value="WD_REPEATS_1"/>
    <property type="match status" value="3"/>
</dbReference>
<dbReference type="GO" id="GO:0000028">
    <property type="term" value="P:ribosomal small subunit assembly"/>
    <property type="evidence" value="ECO:0007669"/>
    <property type="project" value="TreeGrafter"/>
</dbReference>
<dbReference type="PANTHER" id="PTHR19858:SF0">
    <property type="entry name" value="PERIODIC TRYPTOPHAN PROTEIN 2 HOMOLOG"/>
    <property type="match status" value="1"/>
</dbReference>
<evidence type="ECO:0000256" key="3">
    <source>
        <dbReference type="ARBA" id="ARBA00022737"/>
    </source>
</evidence>
<dbReference type="Gene3D" id="2.130.10.10">
    <property type="entry name" value="YVTN repeat-like/Quinoprotein amine dehydrogenase"/>
    <property type="match status" value="4"/>
</dbReference>
<proteinExistence type="inferred from homology"/>
<dbReference type="InterPro" id="IPR027145">
    <property type="entry name" value="PWP2"/>
</dbReference>
<keyword evidence="5" id="KW-0175">Coiled coil</keyword>
<dbReference type="AlphaFoldDB" id="A0A9P4JV48"/>